<keyword evidence="8" id="KW-1185">Reference proteome</keyword>
<comment type="caution">
    <text evidence="7">The sequence shown here is derived from an EMBL/GenBank/DDBJ whole genome shotgun (WGS) entry which is preliminary data.</text>
</comment>
<feature type="domain" description="HTH lysR-type" evidence="6">
    <location>
        <begin position="10"/>
        <end position="67"/>
    </location>
</feature>
<evidence type="ECO:0000256" key="4">
    <source>
        <dbReference type="ARBA" id="ARBA00023163"/>
    </source>
</evidence>
<keyword evidence="3" id="KW-0238">DNA-binding</keyword>
<dbReference type="PANTHER" id="PTHR30537">
    <property type="entry name" value="HTH-TYPE TRANSCRIPTIONAL REGULATOR"/>
    <property type="match status" value="1"/>
</dbReference>
<sequence length="320" mass="36816">MKKRHSLLPPSLNGLRVFEASARHLSFTLAADELNVTQSAVSRQIRQLEEQLGFALFIRHHRSLELSQQGKEVALLLTRQYSELNQTLRQLKAKETDTLRIQVAMSFAVRWLIPRLHSFKSLNPDINIVLSSSMGHSNELLQLEEDDCDIAIYNVPEISRSSNMPTFLRKEYLAPVYSELLTKTEQPISVDELITNYPRLHPTPDQCDWHEWLTRNNRPDQISKDGLTFNTLDMALTSCFAGQGVTITDLMLVVHELQQGYLKLPNSATIVTNSTWQYYYQTVSKGDTVTRFVDWMVQEEKKDMAALTHMAERHGWEIID</sequence>
<keyword evidence="4" id="KW-0804">Transcription</keyword>
<evidence type="ECO:0000256" key="1">
    <source>
        <dbReference type="ARBA" id="ARBA00009437"/>
    </source>
</evidence>
<reference evidence="7 8" key="1">
    <citation type="submission" date="2018-03" db="EMBL/GenBank/DDBJ databases">
        <title>Whole genome sequencing of Histamine producing bacteria.</title>
        <authorList>
            <person name="Butler K."/>
        </authorList>
    </citation>
    <scope>NUCLEOTIDE SEQUENCE [LARGE SCALE GENOMIC DNA]</scope>
    <source>
        <strain evidence="7 8">JCM 13586</strain>
    </source>
</reference>
<evidence type="ECO:0000313" key="7">
    <source>
        <dbReference type="EMBL" id="PSU36130.1"/>
    </source>
</evidence>
<proteinExistence type="inferred from homology"/>
<dbReference type="InterPro" id="IPR005119">
    <property type="entry name" value="LysR_subst-bd"/>
</dbReference>
<evidence type="ECO:0000256" key="5">
    <source>
        <dbReference type="SAM" id="Coils"/>
    </source>
</evidence>
<dbReference type="PRINTS" id="PR00039">
    <property type="entry name" value="HTHLYSR"/>
</dbReference>
<dbReference type="Proteomes" id="UP000241222">
    <property type="component" value="Unassembled WGS sequence"/>
</dbReference>
<evidence type="ECO:0000259" key="6">
    <source>
        <dbReference type="PROSITE" id="PS50931"/>
    </source>
</evidence>
<dbReference type="InterPro" id="IPR036390">
    <property type="entry name" value="WH_DNA-bd_sf"/>
</dbReference>
<keyword evidence="2" id="KW-0805">Transcription regulation</keyword>
<organism evidence="7 8">
    <name type="scientific">Photobacterium lutimaris</name>
    <dbReference type="NCBI Taxonomy" id="388278"/>
    <lineage>
        <taxon>Bacteria</taxon>
        <taxon>Pseudomonadati</taxon>
        <taxon>Pseudomonadota</taxon>
        <taxon>Gammaproteobacteria</taxon>
        <taxon>Vibrionales</taxon>
        <taxon>Vibrionaceae</taxon>
        <taxon>Photobacterium</taxon>
    </lineage>
</organism>
<dbReference type="GO" id="GO:0006351">
    <property type="term" value="P:DNA-templated transcription"/>
    <property type="evidence" value="ECO:0007669"/>
    <property type="project" value="TreeGrafter"/>
</dbReference>
<dbReference type="GO" id="GO:0043565">
    <property type="term" value="F:sequence-specific DNA binding"/>
    <property type="evidence" value="ECO:0007669"/>
    <property type="project" value="TreeGrafter"/>
</dbReference>
<dbReference type="Pfam" id="PF00126">
    <property type="entry name" value="HTH_1"/>
    <property type="match status" value="1"/>
</dbReference>
<dbReference type="PANTHER" id="PTHR30537:SF26">
    <property type="entry name" value="GLYCINE CLEAVAGE SYSTEM TRANSCRIPTIONAL ACTIVATOR"/>
    <property type="match status" value="1"/>
</dbReference>
<dbReference type="InterPro" id="IPR000847">
    <property type="entry name" value="LysR_HTH_N"/>
</dbReference>
<dbReference type="AlphaFoldDB" id="A0A2T3J4B4"/>
<keyword evidence="5" id="KW-0175">Coiled coil</keyword>
<dbReference type="SUPFAM" id="SSF46785">
    <property type="entry name" value="Winged helix' DNA-binding domain"/>
    <property type="match status" value="1"/>
</dbReference>
<feature type="coiled-coil region" evidence="5">
    <location>
        <begin position="31"/>
        <end position="94"/>
    </location>
</feature>
<dbReference type="InterPro" id="IPR036388">
    <property type="entry name" value="WH-like_DNA-bd_sf"/>
</dbReference>
<protein>
    <submittedName>
        <fullName evidence="7">LysR family transcriptional regulator</fullName>
    </submittedName>
</protein>
<accession>A0A2T3J4B4</accession>
<gene>
    <name evidence="7" type="ORF">C9I99_03755</name>
</gene>
<dbReference type="FunFam" id="1.10.10.10:FF:000038">
    <property type="entry name" value="Glycine cleavage system transcriptional activator"/>
    <property type="match status" value="1"/>
</dbReference>
<dbReference type="Pfam" id="PF03466">
    <property type="entry name" value="LysR_substrate"/>
    <property type="match status" value="1"/>
</dbReference>
<comment type="similarity">
    <text evidence="1">Belongs to the LysR transcriptional regulatory family.</text>
</comment>
<dbReference type="InterPro" id="IPR058163">
    <property type="entry name" value="LysR-type_TF_proteobact-type"/>
</dbReference>
<evidence type="ECO:0000256" key="3">
    <source>
        <dbReference type="ARBA" id="ARBA00023125"/>
    </source>
</evidence>
<dbReference type="Gene3D" id="1.10.10.10">
    <property type="entry name" value="Winged helix-like DNA-binding domain superfamily/Winged helix DNA-binding domain"/>
    <property type="match status" value="1"/>
</dbReference>
<dbReference type="Gene3D" id="3.40.190.10">
    <property type="entry name" value="Periplasmic binding protein-like II"/>
    <property type="match status" value="2"/>
</dbReference>
<evidence type="ECO:0000256" key="2">
    <source>
        <dbReference type="ARBA" id="ARBA00023015"/>
    </source>
</evidence>
<dbReference type="OrthoDB" id="5526340at2"/>
<dbReference type="GO" id="GO:0003700">
    <property type="term" value="F:DNA-binding transcription factor activity"/>
    <property type="evidence" value="ECO:0007669"/>
    <property type="project" value="InterPro"/>
</dbReference>
<name>A0A2T3J4B4_9GAMM</name>
<dbReference type="PROSITE" id="PS50931">
    <property type="entry name" value="HTH_LYSR"/>
    <property type="match status" value="1"/>
</dbReference>
<dbReference type="SUPFAM" id="SSF53850">
    <property type="entry name" value="Periplasmic binding protein-like II"/>
    <property type="match status" value="1"/>
</dbReference>
<dbReference type="RefSeq" id="WP_107347483.1">
    <property type="nucleotide sequence ID" value="NZ_PYMH01000001.1"/>
</dbReference>
<evidence type="ECO:0000313" key="8">
    <source>
        <dbReference type="Proteomes" id="UP000241222"/>
    </source>
</evidence>
<dbReference type="EMBL" id="PYMH01000001">
    <property type="protein sequence ID" value="PSU36130.1"/>
    <property type="molecule type" value="Genomic_DNA"/>
</dbReference>